<dbReference type="EMBL" id="JAERRJ010000004">
    <property type="protein sequence ID" value="MBL1075227.1"/>
    <property type="molecule type" value="Genomic_DNA"/>
</dbReference>
<evidence type="ECO:0000256" key="1">
    <source>
        <dbReference type="ARBA" id="ARBA00003318"/>
    </source>
</evidence>
<sequence length="115" mass="12921">MSTEQITAEVAVVTDENFAREVLEQELPVLVDFWAEWCPPCRMIAPVLGEIAREKTGEFLIRKLDADENPLTAREYKVLSMPTLILFRNGVPVRTIVGARPKVRLLAELNAALSE</sequence>
<accession>A0ABS1M3I4</accession>
<evidence type="ECO:0000256" key="2">
    <source>
        <dbReference type="ARBA" id="ARBA00008987"/>
    </source>
</evidence>
<dbReference type="PROSITE" id="PS51352">
    <property type="entry name" value="THIOREDOXIN_2"/>
    <property type="match status" value="1"/>
</dbReference>
<comment type="function">
    <text evidence="1">Participates in various redox reactions through the reversible oxidation of its active center dithiol to a disulfide and catalyzes dithiol-disulfide exchange reactions.</text>
</comment>
<evidence type="ECO:0000256" key="3">
    <source>
        <dbReference type="ARBA" id="ARBA00022448"/>
    </source>
</evidence>
<feature type="domain" description="Thioredoxin" evidence="9">
    <location>
        <begin position="2"/>
        <end position="114"/>
    </location>
</feature>
<comment type="caution">
    <text evidence="10">The sequence shown here is derived from an EMBL/GenBank/DDBJ whole genome shotgun (WGS) entry which is preliminary data.</text>
</comment>
<dbReference type="PANTHER" id="PTHR45663">
    <property type="entry name" value="GEO12009P1"/>
    <property type="match status" value="1"/>
</dbReference>
<evidence type="ECO:0000256" key="4">
    <source>
        <dbReference type="ARBA" id="ARBA00022982"/>
    </source>
</evidence>
<dbReference type="InterPro" id="IPR017937">
    <property type="entry name" value="Thioredoxin_CS"/>
</dbReference>
<keyword evidence="11" id="KW-1185">Reference proteome</keyword>
<evidence type="ECO:0000256" key="7">
    <source>
        <dbReference type="NCBIfam" id="TIGR01068"/>
    </source>
</evidence>
<keyword evidence="5" id="KW-1015">Disulfide bond</keyword>
<evidence type="ECO:0000259" key="9">
    <source>
        <dbReference type="PROSITE" id="PS51352"/>
    </source>
</evidence>
<evidence type="ECO:0000256" key="8">
    <source>
        <dbReference type="PIRNR" id="PIRNR000077"/>
    </source>
</evidence>
<evidence type="ECO:0000313" key="11">
    <source>
        <dbReference type="Proteomes" id="UP000602198"/>
    </source>
</evidence>
<dbReference type="Pfam" id="PF00085">
    <property type="entry name" value="Thioredoxin"/>
    <property type="match status" value="1"/>
</dbReference>
<proteinExistence type="inferred from homology"/>
<dbReference type="CDD" id="cd02947">
    <property type="entry name" value="TRX_family"/>
    <property type="match status" value="1"/>
</dbReference>
<dbReference type="Proteomes" id="UP000602198">
    <property type="component" value="Unassembled WGS sequence"/>
</dbReference>
<keyword evidence="6" id="KW-0676">Redox-active center</keyword>
<dbReference type="PANTHER" id="PTHR45663:SF11">
    <property type="entry name" value="GEO12009P1"/>
    <property type="match status" value="1"/>
</dbReference>
<dbReference type="SUPFAM" id="SSF52833">
    <property type="entry name" value="Thioredoxin-like"/>
    <property type="match status" value="1"/>
</dbReference>
<evidence type="ECO:0000256" key="5">
    <source>
        <dbReference type="ARBA" id="ARBA00023157"/>
    </source>
</evidence>
<keyword evidence="3" id="KW-0813">Transport</keyword>
<dbReference type="InterPro" id="IPR013766">
    <property type="entry name" value="Thioredoxin_domain"/>
</dbReference>
<dbReference type="Gene3D" id="3.40.30.10">
    <property type="entry name" value="Glutaredoxin"/>
    <property type="match status" value="1"/>
</dbReference>
<dbReference type="InterPro" id="IPR036249">
    <property type="entry name" value="Thioredoxin-like_sf"/>
</dbReference>
<dbReference type="RefSeq" id="WP_201947020.1">
    <property type="nucleotide sequence ID" value="NZ_JAERRJ010000004.1"/>
</dbReference>
<dbReference type="PIRSF" id="PIRSF000077">
    <property type="entry name" value="Thioredoxin"/>
    <property type="match status" value="1"/>
</dbReference>
<gene>
    <name evidence="10" type="primary">trxA</name>
    <name evidence="10" type="ORF">JK358_12570</name>
</gene>
<organism evidence="10 11">
    <name type="scientific">Nocardia acididurans</name>
    <dbReference type="NCBI Taxonomy" id="2802282"/>
    <lineage>
        <taxon>Bacteria</taxon>
        <taxon>Bacillati</taxon>
        <taxon>Actinomycetota</taxon>
        <taxon>Actinomycetes</taxon>
        <taxon>Mycobacteriales</taxon>
        <taxon>Nocardiaceae</taxon>
        <taxon>Nocardia</taxon>
    </lineage>
</organism>
<dbReference type="PROSITE" id="PS00194">
    <property type="entry name" value="THIOREDOXIN_1"/>
    <property type="match status" value="1"/>
</dbReference>
<name>A0ABS1M3I4_9NOCA</name>
<comment type="similarity">
    <text evidence="2 8">Belongs to the thioredoxin family.</text>
</comment>
<dbReference type="InterPro" id="IPR005746">
    <property type="entry name" value="Thioredoxin"/>
</dbReference>
<evidence type="ECO:0000313" key="10">
    <source>
        <dbReference type="EMBL" id="MBL1075227.1"/>
    </source>
</evidence>
<reference evidence="10 11" key="1">
    <citation type="submission" date="2021-01" db="EMBL/GenBank/DDBJ databases">
        <title>WGS of actinomycetes isolated from Thailand.</title>
        <authorList>
            <person name="Thawai C."/>
        </authorList>
    </citation>
    <scope>NUCLEOTIDE SEQUENCE [LARGE SCALE GENOMIC DNA]</scope>
    <source>
        <strain evidence="10 11">LPG 2</strain>
    </source>
</reference>
<protein>
    <recommendedName>
        <fullName evidence="7 8">Thioredoxin</fullName>
    </recommendedName>
</protein>
<evidence type="ECO:0000256" key="6">
    <source>
        <dbReference type="ARBA" id="ARBA00023284"/>
    </source>
</evidence>
<keyword evidence="4" id="KW-0249">Electron transport</keyword>
<dbReference type="PRINTS" id="PR00421">
    <property type="entry name" value="THIOREDOXIN"/>
</dbReference>
<dbReference type="NCBIfam" id="TIGR01068">
    <property type="entry name" value="thioredoxin"/>
    <property type="match status" value="1"/>
</dbReference>